<gene>
    <name evidence="4" type="ORF">NQ318_002941</name>
</gene>
<dbReference type="PANTHER" id="PTHR47272">
    <property type="entry name" value="DDE_TNP_1_7 DOMAIN-CONTAINING PROTEIN"/>
    <property type="match status" value="1"/>
</dbReference>
<protein>
    <recommendedName>
        <fullName evidence="3">PiggyBac transposable element-derived protein domain-containing protein</fullName>
    </recommendedName>
</protein>
<dbReference type="InterPro" id="IPR029526">
    <property type="entry name" value="PGBD"/>
</dbReference>
<dbReference type="PANTHER" id="PTHR47272:SF2">
    <property type="entry name" value="PIGGYBAC TRANSPOSABLE ELEMENT-DERIVED PROTEIN 3-LIKE"/>
    <property type="match status" value="1"/>
</dbReference>
<accession>A0AAV8X1G2</accession>
<dbReference type="Proteomes" id="UP001162162">
    <property type="component" value="Unassembled WGS sequence"/>
</dbReference>
<evidence type="ECO:0000259" key="3">
    <source>
        <dbReference type="Pfam" id="PF13843"/>
    </source>
</evidence>
<feature type="compositionally biased region" description="Polar residues" evidence="2">
    <location>
        <begin position="119"/>
        <end position="134"/>
    </location>
</feature>
<feature type="coiled-coil region" evidence="1">
    <location>
        <begin position="189"/>
        <end position="223"/>
    </location>
</feature>
<comment type="caution">
    <text evidence="4">The sequence shown here is derived from an EMBL/GenBank/DDBJ whole genome shotgun (WGS) entry which is preliminary data.</text>
</comment>
<feature type="domain" description="PiggyBac transposable element-derived protein" evidence="3">
    <location>
        <begin position="251"/>
        <end position="552"/>
    </location>
</feature>
<organism evidence="4 5">
    <name type="scientific">Aromia moschata</name>
    <dbReference type="NCBI Taxonomy" id="1265417"/>
    <lineage>
        <taxon>Eukaryota</taxon>
        <taxon>Metazoa</taxon>
        <taxon>Ecdysozoa</taxon>
        <taxon>Arthropoda</taxon>
        <taxon>Hexapoda</taxon>
        <taxon>Insecta</taxon>
        <taxon>Pterygota</taxon>
        <taxon>Neoptera</taxon>
        <taxon>Endopterygota</taxon>
        <taxon>Coleoptera</taxon>
        <taxon>Polyphaga</taxon>
        <taxon>Cucujiformia</taxon>
        <taxon>Chrysomeloidea</taxon>
        <taxon>Cerambycidae</taxon>
        <taxon>Cerambycinae</taxon>
        <taxon>Callichromatini</taxon>
        <taxon>Aromia</taxon>
    </lineage>
</organism>
<evidence type="ECO:0000313" key="4">
    <source>
        <dbReference type="EMBL" id="KAJ8932644.1"/>
    </source>
</evidence>
<feature type="region of interest" description="Disordered" evidence="2">
    <location>
        <begin position="115"/>
        <end position="134"/>
    </location>
</feature>
<dbReference type="AlphaFoldDB" id="A0AAV8X1G2"/>
<dbReference type="EMBL" id="JAPWTK010001405">
    <property type="protein sequence ID" value="KAJ8932644.1"/>
    <property type="molecule type" value="Genomic_DNA"/>
</dbReference>
<name>A0AAV8X1G2_9CUCU</name>
<sequence>MYLLLGQLIRKKDVYLWPKKLSETQIKKLRNNCSEPSLNIEYEEWHGICKATVYTLQHAQNLAEKAEYTSNLSADETDVEGLVIDDEDSNNIVVYEEDEVSDDNVESIRHKLKNKTGRNDNYSTNRVNSSQTPSGFESIFGEDDDKLLHLLEVDSDIEGYDLEEDELDDGVFQEQDTARGDIVEMAIEEENVLEENDEDNDQIEGLDDEIVEISTSNEQVQQDEYDSEDNVPLKFEIQDNGDTSLERINFTPSDYFSKYMDDNMFQTICDSTNVKYMLLHEKPLNLTLTETKHFFGISILMSLLKYPRVRMYWAKTTRVYSIASVMTRDRYFKIRNHLKIVVDNDISEHLRKSDKLWKVRPLLKKIRETCLSLPRENVVAVDEQMIPFTGICGIKQFVRGKPNPEGLKNFVCATPTGLVLDFEVYQGKDTFLDNTAKDLGVGPSAVVRLVQTLREGSQIFMDRYFTTIPLLEYLLDNKLHGTGTIMKSRIPRSVQLTSESTLKRLGRGATEQSVRSDGKINVIQWYDLKPVLLASTNLQEHPVGECKRWSKQDKKFIQVRRPTIYPLKIGCCALVGGPYFDA</sequence>
<keyword evidence="5" id="KW-1185">Reference proteome</keyword>
<evidence type="ECO:0000313" key="5">
    <source>
        <dbReference type="Proteomes" id="UP001162162"/>
    </source>
</evidence>
<reference evidence="4" key="1">
    <citation type="journal article" date="2023" name="Insect Mol. Biol.">
        <title>Genome sequencing provides insights into the evolution of gene families encoding plant cell wall-degrading enzymes in longhorned beetles.</title>
        <authorList>
            <person name="Shin N.R."/>
            <person name="Okamura Y."/>
            <person name="Kirsch R."/>
            <person name="Pauchet Y."/>
        </authorList>
    </citation>
    <scope>NUCLEOTIDE SEQUENCE</scope>
    <source>
        <strain evidence="4">AMC_N1</strain>
    </source>
</reference>
<dbReference type="Pfam" id="PF13843">
    <property type="entry name" value="DDE_Tnp_1_7"/>
    <property type="match status" value="1"/>
</dbReference>
<evidence type="ECO:0000256" key="2">
    <source>
        <dbReference type="SAM" id="MobiDB-lite"/>
    </source>
</evidence>
<proteinExistence type="predicted"/>
<evidence type="ECO:0000256" key="1">
    <source>
        <dbReference type="SAM" id="Coils"/>
    </source>
</evidence>
<keyword evidence="1" id="KW-0175">Coiled coil</keyword>